<dbReference type="Proteomes" id="UP001519460">
    <property type="component" value="Unassembled WGS sequence"/>
</dbReference>
<dbReference type="EMBL" id="JACVVK020000043">
    <property type="protein sequence ID" value="KAK7499547.1"/>
    <property type="molecule type" value="Genomic_DNA"/>
</dbReference>
<evidence type="ECO:0000313" key="2">
    <source>
        <dbReference type="Proteomes" id="UP001519460"/>
    </source>
</evidence>
<evidence type="ECO:0000313" key="1">
    <source>
        <dbReference type="EMBL" id="KAK7499547.1"/>
    </source>
</evidence>
<dbReference type="AlphaFoldDB" id="A0ABD0LJ39"/>
<accession>A0ABD0LJ39</accession>
<organism evidence="1 2">
    <name type="scientific">Batillaria attramentaria</name>
    <dbReference type="NCBI Taxonomy" id="370345"/>
    <lineage>
        <taxon>Eukaryota</taxon>
        <taxon>Metazoa</taxon>
        <taxon>Spiralia</taxon>
        <taxon>Lophotrochozoa</taxon>
        <taxon>Mollusca</taxon>
        <taxon>Gastropoda</taxon>
        <taxon>Caenogastropoda</taxon>
        <taxon>Sorbeoconcha</taxon>
        <taxon>Cerithioidea</taxon>
        <taxon>Batillariidae</taxon>
        <taxon>Batillaria</taxon>
    </lineage>
</organism>
<protein>
    <recommendedName>
        <fullName evidence="3">Secreted protein</fullName>
    </recommendedName>
</protein>
<evidence type="ECO:0008006" key="3">
    <source>
        <dbReference type="Google" id="ProtNLM"/>
    </source>
</evidence>
<proteinExistence type="predicted"/>
<sequence>MLRVTVRAAVSIVRARDVAETSAVAHQSDDGIIQPFHTHGDDGKAGRIAEPRLVHIFLPFTGLRVLFGIEDYFGISGSALWRPSQVKWENGNCRHGAVKALVMIAECIDPWSLSGSCQDCCWRKTIYKTHSRKSHCLLCLGSSLRPQRREKLVPCRAVKAGTTV</sequence>
<gene>
    <name evidence="1" type="ORF">BaRGS_00009199</name>
</gene>
<name>A0ABD0LJ39_9CAEN</name>
<reference evidence="1 2" key="1">
    <citation type="journal article" date="2023" name="Sci. Data">
        <title>Genome assembly of the Korean intertidal mud-creeper Batillaria attramentaria.</title>
        <authorList>
            <person name="Patra A.K."/>
            <person name="Ho P.T."/>
            <person name="Jun S."/>
            <person name="Lee S.J."/>
            <person name="Kim Y."/>
            <person name="Won Y.J."/>
        </authorList>
    </citation>
    <scope>NUCLEOTIDE SEQUENCE [LARGE SCALE GENOMIC DNA]</scope>
    <source>
        <strain evidence="1">Wonlab-2016</strain>
    </source>
</reference>
<keyword evidence="2" id="KW-1185">Reference proteome</keyword>
<comment type="caution">
    <text evidence="1">The sequence shown here is derived from an EMBL/GenBank/DDBJ whole genome shotgun (WGS) entry which is preliminary data.</text>
</comment>